<feature type="chain" id="PRO_5002740619" description="Toxin co-regulated pilus biosynthesis protein Q C-terminal domain-containing protein" evidence="1">
    <location>
        <begin position="24"/>
        <end position="248"/>
    </location>
</feature>
<dbReference type="AlphaFoldDB" id="A9M4S7"/>
<dbReference type="RefSeq" id="WP_012219848.1">
    <property type="nucleotide sequence ID" value="NC_010112.1"/>
</dbReference>
<feature type="signal peptide" evidence="1">
    <location>
        <begin position="1"/>
        <end position="23"/>
    </location>
</feature>
<evidence type="ECO:0000256" key="1">
    <source>
        <dbReference type="SAM" id="SignalP"/>
    </source>
</evidence>
<proteinExistence type="predicted"/>
<geneLocation type="plasmid" evidence="2">
    <name>p23023</name>
</geneLocation>
<keyword evidence="1" id="KW-0732">Signal</keyword>
<organism evidence="2">
    <name type="scientific">Vibrio sp. 23023</name>
    <dbReference type="NCBI Taxonomy" id="452803"/>
    <lineage>
        <taxon>Bacteria</taxon>
        <taxon>Pseudomonadati</taxon>
        <taxon>Pseudomonadota</taxon>
        <taxon>Gammaproteobacteria</taxon>
        <taxon>Vibrionales</taxon>
        <taxon>Vibrionaceae</taxon>
        <taxon>Vibrio</taxon>
    </lineage>
</organism>
<sequence length="248" mass="27445">MTKPALTLLPLLVVSLLSGCATHRDYEGAGEYFELSHTNVVERDLTQAYVQPTMQTLAQTKPASVVRQQLRQSHQLGEIFQGERYDTALNRWLKQSGYRAIAWSIDDDTANALHQISPSDLTLRGTLASRVSQLGIHLDKTLVLTTRAPMHLAAVHQYHAPAFVTLAHGATLKAAIQHLVTDYHHPWGDDDARSPSYRASDDYAFAASYPIVTEKGNLTLALNTLLEGYPVQAQILQSTGQVFIEDNK</sequence>
<reference evidence="2" key="1">
    <citation type="journal article" date="2007" name="Appl. Environ. Microbiol.">
        <title>Sequence characterization and comparative analysis of three plasmids isolated from environmental Vibrio spp.</title>
        <authorList>
            <person name="Hazen T.H."/>
            <person name="Wu D."/>
            <person name="Eisen J.A."/>
            <person name="Sobecky P.A."/>
        </authorList>
    </citation>
    <scope>NUCLEOTIDE SEQUENCE [LARGE SCALE GENOMIC DNA]</scope>
    <source>
        <strain evidence="2">23023</strain>
        <plasmid evidence="2">p23023</plasmid>
    </source>
</reference>
<dbReference type="PROSITE" id="PS51257">
    <property type="entry name" value="PROKAR_LIPOPROTEIN"/>
    <property type="match status" value="1"/>
</dbReference>
<evidence type="ECO:0008006" key="3">
    <source>
        <dbReference type="Google" id="ProtNLM"/>
    </source>
</evidence>
<name>A9M4S7_9VIBR</name>
<accession>A9M4S7</accession>
<evidence type="ECO:0000313" key="2">
    <source>
        <dbReference type="EMBL" id="ABX77036.1"/>
    </source>
</evidence>
<protein>
    <recommendedName>
        <fullName evidence="3">Toxin co-regulated pilus biosynthesis protein Q C-terminal domain-containing protein</fullName>
    </recommendedName>
</protein>
<dbReference type="EMBL" id="CP000755">
    <property type="protein sequence ID" value="ABX77036.1"/>
    <property type="molecule type" value="Genomic_DNA"/>
</dbReference>
<gene>
    <name evidence="2" type="ORF">BMSA_0059</name>
</gene>
<keyword evidence="2" id="KW-0614">Plasmid</keyword>